<accession>A0A370ICW8</accession>
<feature type="domain" description="Peptidase S1" evidence="2">
    <location>
        <begin position="1"/>
        <end position="65"/>
    </location>
</feature>
<comment type="caution">
    <text evidence="3">The sequence shown here is derived from an EMBL/GenBank/DDBJ whole genome shotgun (WGS) entry which is preliminary data.</text>
</comment>
<dbReference type="GO" id="GO:0004252">
    <property type="term" value="F:serine-type endopeptidase activity"/>
    <property type="evidence" value="ECO:0007669"/>
    <property type="project" value="InterPro"/>
</dbReference>
<gene>
    <name evidence="3" type="ORF">DFR76_102861</name>
</gene>
<dbReference type="STRING" id="1210086.GCA_001613105_01437"/>
<dbReference type="SUPFAM" id="SSF50494">
    <property type="entry name" value="Trypsin-like serine proteases"/>
    <property type="match status" value="1"/>
</dbReference>
<dbReference type="AlphaFoldDB" id="A0A370ICW8"/>
<proteinExistence type="predicted"/>
<keyword evidence="4" id="KW-1185">Reference proteome</keyword>
<dbReference type="Proteomes" id="UP000254869">
    <property type="component" value="Unassembled WGS sequence"/>
</dbReference>
<dbReference type="PANTHER" id="PTHR24276:SF98">
    <property type="entry name" value="FI18310P1-RELATED"/>
    <property type="match status" value="1"/>
</dbReference>
<dbReference type="EMBL" id="QQBC01000002">
    <property type="protein sequence ID" value="RDI68460.1"/>
    <property type="molecule type" value="Genomic_DNA"/>
</dbReference>
<name>A0A370ICW8_9NOCA</name>
<dbReference type="GO" id="GO:0006508">
    <property type="term" value="P:proteolysis"/>
    <property type="evidence" value="ECO:0007669"/>
    <property type="project" value="InterPro"/>
</dbReference>
<sequence length="65" mass="6751">MFCGAPLLNNGGKGFCNGDEGGPVGRNSDSVLLGLSSWLTGCARAGLPDVFTRIGAIRGWIDRII</sequence>
<keyword evidence="1" id="KW-1015">Disulfide bond</keyword>
<protein>
    <submittedName>
        <fullName evidence="3">Trypsin</fullName>
    </submittedName>
</protein>
<evidence type="ECO:0000259" key="2">
    <source>
        <dbReference type="PROSITE" id="PS50240"/>
    </source>
</evidence>
<evidence type="ECO:0000313" key="4">
    <source>
        <dbReference type="Proteomes" id="UP000254869"/>
    </source>
</evidence>
<dbReference type="InterPro" id="IPR001254">
    <property type="entry name" value="Trypsin_dom"/>
</dbReference>
<dbReference type="Pfam" id="PF00089">
    <property type="entry name" value="Trypsin"/>
    <property type="match status" value="1"/>
</dbReference>
<reference evidence="3 4" key="1">
    <citation type="submission" date="2018-07" db="EMBL/GenBank/DDBJ databases">
        <title>Genomic Encyclopedia of Type Strains, Phase IV (KMG-IV): sequencing the most valuable type-strain genomes for metagenomic binning, comparative biology and taxonomic classification.</title>
        <authorList>
            <person name="Goeker M."/>
        </authorList>
    </citation>
    <scope>NUCLEOTIDE SEQUENCE [LARGE SCALE GENOMIC DNA]</scope>
    <source>
        <strain evidence="3 4">DSM 44290</strain>
    </source>
</reference>
<dbReference type="InterPro" id="IPR050430">
    <property type="entry name" value="Peptidase_S1"/>
</dbReference>
<dbReference type="InterPro" id="IPR043504">
    <property type="entry name" value="Peptidase_S1_PA_chymotrypsin"/>
</dbReference>
<dbReference type="Gene3D" id="2.40.10.10">
    <property type="entry name" value="Trypsin-like serine proteases"/>
    <property type="match status" value="1"/>
</dbReference>
<dbReference type="InterPro" id="IPR009003">
    <property type="entry name" value="Peptidase_S1_PA"/>
</dbReference>
<organism evidence="3 4">
    <name type="scientific">Nocardia pseudobrasiliensis</name>
    <dbReference type="NCBI Taxonomy" id="45979"/>
    <lineage>
        <taxon>Bacteria</taxon>
        <taxon>Bacillati</taxon>
        <taxon>Actinomycetota</taxon>
        <taxon>Actinomycetes</taxon>
        <taxon>Mycobacteriales</taxon>
        <taxon>Nocardiaceae</taxon>
        <taxon>Nocardia</taxon>
    </lineage>
</organism>
<dbReference type="PROSITE" id="PS50240">
    <property type="entry name" value="TRYPSIN_DOM"/>
    <property type="match status" value="1"/>
</dbReference>
<evidence type="ECO:0000313" key="3">
    <source>
        <dbReference type="EMBL" id="RDI68460.1"/>
    </source>
</evidence>
<evidence type="ECO:0000256" key="1">
    <source>
        <dbReference type="ARBA" id="ARBA00023157"/>
    </source>
</evidence>
<dbReference type="PANTHER" id="PTHR24276">
    <property type="entry name" value="POLYSERASE-RELATED"/>
    <property type="match status" value="1"/>
</dbReference>